<keyword evidence="2" id="KW-0812">Transmembrane</keyword>
<sequence length="943" mass="100083">MSRLLDGLIWALVGLITAGLVRLTMPRNTVFVLGLLAGVAVGSLYAANTRLSRPTLSTLVVTLSTGLIIATVSVVIVSTRWLPSIWTVTLGYAIGIVATWLLVSGLALDDLGGFAAIAGLLLAVIGGAAGLLVVDDSLLFLAVLFGGLVAGLLVPLSGLVFGFVRSTSGGPQRSKDAERIEPATRFGIEATAIAGLAVGVPFGSRAVALFGSGGLDAFPIGVGCGALYSLGLWAVSGGRSERVSRLRDRFVERVYRLLNRIEDWLDRRRPDGPQQDSESGDGEGQSEETAAADDADSVAAASRLIEGVATDFADRELVIKAAEELENLTATNSGLRDRISTLWIRFSGTLSRETLNAGMALQLSAAEEARQRGDTERAESLTDTALQLAAPTIGSVASAILRGRRNGVDTIFDTLAPLFARIDSLLGEERRPVDDDDPEGFQLIQQLLERLIDEESGEGFDTALSRIRAAAADGWYSVQAGDQALSAGNYQRALVAYLAAIKAYRQAYDIADDSAKTATSKHAQPDDASDTDSSTNEEGGVTASAETYASETSRLGTAIEAICHDTAAAVIAATNDLYGEQPPPTVDTDARRTIVRSLRTLRQTRTRIDAAVPPVDLADDRYQQAEIARSIARLRRHLETADEAATAGNVDAAVDQYERVADRLDVLSNRAGTNGLTDLARSLTKTAVDIAGLAKEPTPEAVTNRPELTVPLPNDRRAPEVAPAGRRLRRTFCAPAFVDLWAFTEAAADHALLDIAGPPYPDLIGSVGIAISGLDPLYTEPDVDSLLQWVSEISLEALSTAVETASKSHSRMVETDPSPPPVFREPPTVLREESAASVSTAEGVAAFSEAWLSRATALVEAKETIERQQSAVDGFAALEPNVRKTLQRDGQLDSSQVNAELLVVAAHHLSGVEYDPDAETLIKTGTISRRTPASPDEEPRTPN</sequence>
<evidence type="ECO:0000313" key="3">
    <source>
        <dbReference type="EMBL" id="SEI65907.1"/>
    </source>
</evidence>
<proteinExistence type="predicted"/>
<evidence type="ECO:0000256" key="2">
    <source>
        <dbReference type="SAM" id="Phobius"/>
    </source>
</evidence>
<organism evidence="3 4">
    <name type="scientific">Halohasta litchfieldiae</name>
    <dbReference type="NCBI Taxonomy" id="1073996"/>
    <lineage>
        <taxon>Archaea</taxon>
        <taxon>Methanobacteriati</taxon>
        <taxon>Methanobacteriota</taxon>
        <taxon>Stenosarchaea group</taxon>
        <taxon>Halobacteria</taxon>
        <taxon>Halobacteriales</taxon>
        <taxon>Haloferacaceae</taxon>
        <taxon>Halohasta</taxon>
    </lineage>
</organism>
<dbReference type="GeneID" id="35004029"/>
<dbReference type="KEGG" id="hae:halTADL_3263"/>
<reference evidence="3 4" key="1">
    <citation type="submission" date="2016-10" db="EMBL/GenBank/DDBJ databases">
        <authorList>
            <person name="de Groot N.N."/>
        </authorList>
    </citation>
    <scope>NUCLEOTIDE SEQUENCE [LARGE SCALE GENOMIC DNA]</scope>
    <source>
        <strain evidence="3 4">DSM 22187</strain>
    </source>
</reference>
<feature type="transmembrane region" description="Helical" evidence="2">
    <location>
        <begin position="114"/>
        <end position="134"/>
    </location>
</feature>
<dbReference type="RefSeq" id="WP_143054116.1">
    <property type="nucleotide sequence ID" value="NZ_CP024845.1"/>
</dbReference>
<feature type="transmembrane region" description="Helical" evidence="2">
    <location>
        <begin position="140"/>
        <end position="165"/>
    </location>
</feature>
<feature type="transmembrane region" description="Helical" evidence="2">
    <location>
        <begin position="7"/>
        <end position="24"/>
    </location>
</feature>
<feature type="transmembrane region" description="Helical" evidence="2">
    <location>
        <begin position="186"/>
        <end position="211"/>
    </location>
</feature>
<protein>
    <submittedName>
        <fullName evidence="3">Uncharacterized membrane protein YraQ, UPF0718 family</fullName>
    </submittedName>
</protein>
<feature type="transmembrane region" description="Helical" evidence="2">
    <location>
        <begin position="59"/>
        <end position="79"/>
    </location>
</feature>
<keyword evidence="2" id="KW-0472">Membrane</keyword>
<evidence type="ECO:0000313" key="4">
    <source>
        <dbReference type="Proteomes" id="UP000198888"/>
    </source>
</evidence>
<keyword evidence="2" id="KW-1133">Transmembrane helix</keyword>
<accession>A0A2H4Q6K4</accession>
<feature type="transmembrane region" description="Helical" evidence="2">
    <location>
        <begin position="85"/>
        <end position="107"/>
    </location>
</feature>
<name>A0A1H6SM39_9EURY</name>
<dbReference type="STRING" id="1073996.SAMN05444271_10524"/>
<dbReference type="AlphaFoldDB" id="A0A1H6SM39"/>
<feature type="region of interest" description="Disordered" evidence="1">
    <location>
        <begin position="518"/>
        <end position="547"/>
    </location>
</feature>
<keyword evidence="4" id="KW-1185">Reference proteome</keyword>
<feature type="region of interest" description="Disordered" evidence="1">
    <location>
        <begin position="920"/>
        <end position="943"/>
    </location>
</feature>
<dbReference type="EMBL" id="FNYR01000005">
    <property type="protein sequence ID" value="SEI65907.1"/>
    <property type="molecule type" value="Genomic_DNA"/>
</dbReference>
<feature type="compositionally biased region" description="Acidic residues" evidence="1">
    <location>
        <begin position="278"/>
        <end position="295"/>
    </location>
</feature>
<evidence type="ECO:0000256" key="1">
    <source>
        <dbReference type="SAM" id="MobiDB-lite"/>
    </source>
</evidence>
<feature type="region of interest" description="Disordered" evidence="1">
    <location>
        <begin position="267"/>
        <end position="295"/>
    </location>
</feature>
<dbReference type="Proteomes" id="UP000198888">
    <property type="component" value="Unassembled WGS sequence"/>
</dbReference>
<gene>
    <name evidence="3" type="ORF">SAMN05444271_10524</name>
</gene>
<accession>A0A1H6SM39</accession>
<feature type="transmembrane region" description="Helical" evidence="2">
    <location>
        <begin position="30"/>
        <end position="47"/>
    </location>
</feature>